<gene>
    <name evidence="2" type="ORF">GMOD_00007303</name>
</gene>
<dbReference type="AlphaFoldDB" id="A0A3M7MCS7"/>
<evidence type="ECO:0000313" key="3">
    <source>
        <dbReference type="Proteomes" id="UP000265663"/>
    </source>
</evidence>
<protein>
    <submittedName>
        <fullName evidence="2">Uncharacterized protein</fullName>
    </submittedName>
</protein>
<proteinExistence type="predicted"/>
<keyword evidence="1" id="KW-1133">Transmembrane helix</keyword>
<evidence type="ECO:0000256" key="1">
    <source>
        <dbReference type="SAM" id="Phobius"/>
    </source>
</evidence>
<keyword evidence="1" id="KW-0472">Membrane</keyword>
<sequence length="77" mass="8520">MVSFEQHIVFPPATQDRVDNLIRLMRSLVLIGILLVVLTIFLAVLGLGIGCLVWRKENSGKGRVTCQCGGQEIRKAK</sequence>
<reference evidence="2 3" key="1">
    <citation type="journal article" date="2014" name="PLoS ONE">
        <title>De novo Genome Assembly of the Fungal Plant Pathogen Pyrenophora semeniperda.</title>
        <authorList>
            <person name="Soliai M.M."/>
            <person name="Meyer S.E."/>
            <person name="Udall J.A."/>
            <person name="Elzinga D.E."/>
            <person name="Hermansen R.A."/>
            <person name="Bodily P.M."/>
            <person name="Hart A.A."/>
            <person name="Coleman C.E."/>
        </authorList>
    </citation>
    <scope>NUCLEOTIDE SEQUENCE [LARGE SCALE GENOMIC DNA]</scope>
    <source>
        <strain evidence="2 3">CCB06</strain>
        <tissue evidence="2">Mycelium</tissue>
    </source>
</reference>
<accession>A0A3M7MCS7</accession>
<keyword evidence="3" id="KW-1185">Reference proteome</keyword>
<name>A0A3M7MCS7_9PLEO</name>
<keyword evidence="1" id="KW-0812">Transmembrane</keyword>
<evidence type="ECO:0000313" key="2">
    <source>
        <dbReference type="EMBL" id="RMZ72287.1"/>
    </source>
</evidence>
<organism evidence="2 3">
    <name type="scientific">Pyrenophora seminiperda CCB06</name>
    <dbReference type="NCBI Taxonomy" id="1302712"/>
    <lineage>
        <taxon>Eukaryota</taxon>
        <taxon>Fungi</taxon>
        <taxon>Dikarya</taxon>
        <taxon>Ascomycota</taxon>
        <taxon>Pezizomycotina</taxon>
        <taxon>Dothideomycetes</taxon>
        <taxon>Pleosporomycetidae</taxon>
        <taxon>Pleosporales</taxon>
        <taxon>Pleosporineae</taxon>
        <taxon>Pleosporaceae</taxon>
        <taxon>Pyrenophora</taxon>
    </lineage>
</organism>
<feature type="transmembrane region" description="Helical" evidence="1">
    <location>
        <begin position="28"/>
        <end position="54"/>
    </location>
</feature>
<dbReference type="Proteomes" id="UP000265663">
    <property type="component" value="Unassembled WGS sequence"/>
</dbReference>
<dbReference type="EMBL" id="KE747829">
    <property type="protein sequence ID" value="RMZ72287.1"/>
    <property type="molecule type" value="Genomic_DNA"/>
</dbReference>